<accession>A0A318UJD2</accession>
<dbReference type="EMBL" id="QKLU01000001">
    <property type="protein sequence ID" value="PYF76556.1"/>
    <property type="molecule type" value="Genomic_DNA"/>
</dbReference>
<dbReference type="RefSeq" id="WP_110826679.1">
    <property type="nucleotide sequence ID" value="NZ_QKLU01000001.1"/>
</dbReference>
<comment type="caution">
    <text evidence="1">The sequence shown here is derived from an EMBL/GenBank/DDBJ whole genome shotgun (WGS) entry which is preliminary data.</text>
</comment>
<reference evidence="1 2" key="1">
    <citation type="submission" date="2018-06" db="EMBL/GenBank/DDBJ databases">
        <title>Genomic Encyclopedia of Archaeal and Bacterial Type Strains, Phase II (KMG-II): from individual species to whole genera.</title>
        <authorList>
            <person name="Goeker M."/>
        </authorList>
    </citation>
    <scope>NUCLEOTIDE SEQUENCE [LARGE SCALE GENOMIC DNA]</scope>
    <source>
        <strain evidence="1 2">DSM 27372</strain>
    </source>
</reference>
<dbReference type="Proteomes" id="UP000248198">
    <property type="component" value="Unassembled WGS sequence"/>
</dbReference>
<evidence type="ECO:0000313" key="2">
    <source>
        <dbReference type="Proteomes" id="UP000248198"/>
    </source>
</evidence>
<proteinExistence type="predicted"/>
<dbReference type="InterPro" id="IPR014710">
    <property type="entry name" value="RmlC-like_jellyroll"/>
</dbReference>
<dbReference type="Gene3D" id="2.60.120.10">
    <property type="entry name" value="Jelly Rolls"/>
    <property type="match status" value="1"/>
</dbReference>
<gene>
    <name evidence="1" type="ORF">B0O44_10127</name>
</gene>
<sequence>MAVTDELYQQLLRALEKRMPLSLNFKMKLKDLLFDEHFKRGTCILHPREIQKRVWFILKGSAREFITDPNVGATDLTLWFWFEDDFLYTTPGFFSQEPTQSSIEVLEDSHMIYLEVESFMLLRNQAEEVGPLSEKIRDHYTKMSVQHQLFLRIGTAEEKYDRIFKQHPALFNHAKQKDIATFLDMSPDTLGRMRKVK</sequence>
<protein>
    <submittedName>
        <fullName evidence="1">CRP-like cAMP-binding protein</fullName>
    </submittedName>
</protein>
<name>A0A318UJD2_9SPHI</name>
<keyword evidence="2" id="KW-1185">Reference proteome</keyword>
<dbReference type="InterPro" id="IPR018490">
    <property type="entry name" value="cNMP-bd_dom_sf"/>
</dbReference>
<dbReference type="OrthoDB" id="761118at2"/>
<dbReference type="SUPFAM" id="SSF51206">
    <property type="entry name" value="cAMP-binding domain-like"/>
    <property type="match status" value="1"/>
</dbReference>
<organism evidence="1 2">
    <name type="scientific">Pedobacter nutrimenti</name>
    <dbReference type="NCBI Taxonomy" id="1241337"/>
    <lineage>
        <taxon>Bacteria</taxon>
        <taxon>Pseudomonadati</taxon>
        <taxon>Bacteroidota</taxon>
        <taxon>Sphingobacteriia</taxon>
        <taxon>Sphingobacteriales</taxon>
        <taxon>Sphingobacteriaceae</taxon>
        <taxon>Pedobacter</taxon>
    </lineage>
</organism>
<dbReference type="AlphaFoldDB" id="A0A318UJD2"/>
<evidence type="ECO:0000313" key="1">
    <source>
        <dbReference type="EMBL" id="PYF76556.1"/>
    </source>
</evidence>